<dbReference type="InterPro" id="IPR011004">
    <property type="entry name" value="Trimer_LpxA-like_sf"/>
</dbReference>
<dbReference type="OrthoDB" id="2355at2759"/>
<accession>A0A3N4KN13</accession>
<dbReference type="GO" id="GO:0007052">
    <property type="term" value="P:mitotic spindle organization"/>
    <property type="evidence" value="ECO:0007669"/>
    <property type="project" value="TreeGrafter"/>
</dbReference>
<name>A0A3N4KN13_9PEZI</name>
<protein>
    <recommendedName>
        <fullName evidence="3">Dynactin subunit 6</fullName>
    </recommendedName>
</protein>
<reference evidence="7 8" key="1">
    <citation type="journal article" date="2018" name="Nat. Ecol. Evol.">
        <title>Pezizomycetes genomes reveal the molecular basis of ectomycorrhizal truffle lifestyle.</title>
        <authorList>
            <person name="Murat C."/>
            <person name="Payen T."/>
            <person name="Noel B."/>
            <person name="Kuo A."/>
            <person name="Morin E."/>
            <person name="Chen J."/>
            <person name="Kohler A."/>
            <person name="Krizsan K."/>
            <person name="Balestrini R."/>
            <person name="Da Silva C."/>
            <person name="Montanini B."/>
            <person name="Hainaut M."/>
            <person name="Levati E."/>
            <person name="Barry K.W."/>
            <person name="Belfiori B."/>
            <person name="Cichocki N."/>
            <person name="Clum A."/>
            <person name="Dockter R.B."/>
            <person name="Fauchery L."/>
            <person name="Guy J."/>
            <person name="Iotti M."/>
            <person name="Le Tacon F."/>
            <person name="Lindquist E.A."/>
            <person name="Lipzen A."/>
            <person name="Malagnac F."/>
            <person name="Mello A."/>
            <person name="Molinier V."/>
            <person name="Miyauchi S."/>
            <person name="Poulain J."/>
            <person name="Riccioni C."/>
            <person name="Rubini A."/>
            <person name="Sitrit Y."/>
            <person name="Splivallo R."/>
            <person name="Traeger S."/>
            <person name="Wang M."/>
            <person name="Zifcakova L."/>
            <person name="Wipf D."/>
            <person name="Zambonelli A."/>
            <person name="Paolocci F."/>
            <person name="Nowrousian M."/>
            <person name="Ottonello S."/>
            <person name="Baldrian P."/>
            <person name="Spatafora J.W."/>
            <person name="Henrissat B."/>
            <person name="Nagy L.G."/>
            <person name="Aury J.M."/>
            <person name="Wincker P."/>
            <person name="Grigoriev I.V."/>
            <person name="Bonfante P."/>
            <person name="Martin F.M."/>
        </authorList>
    </citation>
    <scope>NUCLEOTIDE SEQUENCE [LARGE SCALE GENOMIC DNA]</scope>
    <source>
        <strain evidence="7 8">CCBAS932</strain>
    </source>
</reference>
<dbReference type="SUPFAM" id="SSF51161">
    <property type="entry name" value="Trimeric LpxA-like enzymes"/>
    <property type="match status" value="1"/>
</dbReference>
<organism evidence="7 8">
    <name type="scientific">Morchella conica CCBAS932</name>
    <dbReference type="NCBI Taxonomy" id="1392247"/>
    <lineage>
        <taxon>Eukaryota</taxon>
        <taxon>Fungi</taxon>
        <taxon>Dikarya</taxon>
        <taxon>Ascomycota</taxon>
        <taxon>Pezizomycotina</taxon>
        <taxon>Pezizomycetes</taxon>
        <taxon>Pezizales</taxon>
        <taxon>Morchellaceae</taxon>
        <taxon>Morchella</taxon>
    </lineage>
</organism>
<comment type="function">
    <text evidence="6">Part of the dynactin complex that activates the molecular motor dynein for ultra-processive transport along microtubules.</text>
</comment>
<dbReference type="AlphaFoldDB" id="A0A3N4KN13"/>
<evidence type="ECO:0000256" key="1">
    <source>
        <dbReference type="ARBA" id="ARBA00004245"/>
    </source>
</evidence>
<dbReference type="GO" id="GO:0070840">
    <property type="term" value="F:dynein complex binding"/>
    <property type="evidence" value="ECO:0007669"/>
    <property type="project" value="TreeGrafter"/>
</dbReference>
<keyword evidence="5" id="KW-0206">Cytoskeleton</keyword>
<dbReference type="InParanoid" id="A0A3N4KN13"/>
<evidence type="ECO:0000256" key="2">
    <source>
        <dbReference type="ARBA" id="ARBA00007719"/>
    </source>
</evidence>
<sequence length="169" mass="18052">MPPKRAPAPEIKPPVDFSPSLVLADSATLTGTHRIRIGANTVVHPRCKLNSTLGPITIGRSCIISERTQLVAPDAQGLAIGDGVVVEVNALVEAREVGEGSTVEVGHCKLAPLTRVADGEVLEDYTVLYGAGERRIDKSGQEGARRKLLEMHVESLRVLIPSNASKWMS</sequence>
<evidence type="ECO:0000313" key="8">
    <source>
        <dbReference type="Proteomes" id="UP000277580"/>
    </source>
</evidence>
<keyword evidence="4" id="KW-0963">Cytoplasm</keyword>
<proteinExistence type="inferred from homology"/>
<evidence type="ECO:0000256" key="4">
    <source>
        <dbReference type="ARBA" id="ARBA00022490"/>
    </source>
</evidence>
<dbReference type="PANTHER" id="PTHR13072">
    <property type="entry name" value="DYNACTIN 6"/>
    <property type="match status" value="1"/>
</dbReference>
<evidence type="ECO:0000256" key="3">
    <source>
        <dbReference type="ARBA" id="ARBA00016573"/>
    </source>
</evidence>
<dbReference type="InterPro" id="IPR027777">
    <property type="entry name" value="DCTN6"/>
</dbReference>
<comment type="subcellular location">
    <subcellularLocation>
        <location evidence="1">Cytoplasm</location>
        <location evidence="1">Cytoskeleton</location>
    </subcellularLocation>
</comment>
<evidence type="ECO:0000256" key="6">
    <source>
        <dbReference type="ARBA" id="ARBA00034687"/>
    </source>
</evidence>
<dbReference type="STRING" id="1392247.A0A3N4KN13"/>
<dbReference type="Proteomes" id="UP000277580">
    <property type="component" value="Unassembled WGS sequence"/>
</dbReference>
<dbReference type="PANTHER" id="PTHR13072:SF0">
    <property type="entry name" value="DYNACTIN SUBUNIT 6"/>
    <property type="match status" value="1"/>
</dbReference>
<dbReference type="Gene3D" id="2.160.10.10">
    <property type="entry name" value="Hexapeptide repeat proteins"/>
    <property type="match status" value="1"/>
</dbReference>
<comment type="similarity">
    <text evidence="2">Belongs to the dynactin subunits 5/6 family. Dynactin subunit 6 subfamily.</text>
</comment>
<evidence type="ECO:0000256" key="5">
    <source>
        <dbReference type="ARBA" id="ARBA00023212"/>
    </source>
</evidence>
<keyword evidence="8" id="KW-1185">Reference proteome</keyword>
<gene>
    <name evidence="7" type="ORF">P167DRAFT_553755</name>
</gene>
<dbReference type="EMBL" id="ML119132">
    <property type="protein sequence ID" value="RPB11900.1"/>
    <property type="molecule type" value="Genomic_DNA"/>
</dbReference>
<evidence type="ECO:0000313" key="7">
    <source>
        <dbReference type="EMBL" id="RPB11900.1"/>
    </source>
</evidence>
<dbReference type="GO" id="GO:0005869">
    <property type="term" value="C:dynactin complex"/>
    <property type="evidence" value="ECO:0007669"/>
    <property type="project" value="InterPro"/>
</dbReference>